<dbReference type="PANTHER" id="PTHR39201">
    <property type="entry name" value="EXPORTED PROTEIN-RELATED"/>
    <property type="match status" value="1"/>
</dbReference>
<feature type="compositionally biased region" description="Polar residues" evidence="1">
    <location>
        <begin position="28"/>
        <end position="38"/>
    </location>
</feature>
<comment type="caution">
    <text evidence="4">The sequence shown here is derived from an EMBL/GenBank/DDBJ whole genome shotgun (WGS) entry which is preliminary data.</text>
</comment>
<keyword evidence="2" id="KW-0732">Signal</keyword>
<dbReference type="SUPFAM" id="SSF52218">
    <property type="entry name" value="Flavoproteins"/>
    <property type="match status" value="1"/>
</dbReference>
<dbReference type="PANTHER" id="PTHR39201:SF1">
    <property type="entry name" value="FLAVODOXIN-LIKE DOMAIN-CONTAINING PROTEIN"/>
    <property type="match status" value="1"/>
</dbReference>
<reference evidence="4" key="2">
    <citation type="journal article" date="2021" name="PeerJ">
        <title>Extensive microbial diversity within the chicken gut microbiome revealed by metagenomics and culture.</title>
        <authorList>
            <person name="Gilroy R."/>
            <person name="Ravi A."/>
            <person name="Getino M."/>
            <person name="Pursley I."/>
            <person name="Horton D.L."/>
            <person name="Alikhan N.F."/>
            <person name="Baker D."/>
            <person name="Gharbi K."/>
            <person name="Hall N."/>
            <person name="Watson M."/>
            <person name="Adriaenssens E.M."/>
            <person name="Foster-Nyarko E."/>
            <person name="Jarju S."/>
            <person name="Secka A."/>
            <person name="Antonio M."/>
            <person name="Oren A."/>
            <person name="Chaudhuri R.R."/>
            <person name="La Ragione R."/>
            <person name="Hildebrand F."/>
            <person name="Pallen M.J."/>
        </authorList>
    </citation>
    <scope>NUCLEOTIDE SEQUENCE</scope>
    <source>
        <strain evidence="4">CHK195-4489</strain>
    </source>
</reference>
<organism evidence="4 5">
    <name type="scientific">Candidatus Egerieisoma faecipullorum</name>
    <dbReference type="NCBI Taxonomy" id="2840963"/>
    <lineage>
        <taxon>Bacteria</taxon>
        <taxon>Bacillati</taxon>
        <taxon>Bacillota</taxon>
        <taxon>Clostridia</taxon>
        <taxon>Eubacteriales</taxon>
        <taxon>Clostridiaceae</taxon>
        <taxon>Clostridiaceae incertae sedis</taxon>
        <taxon>Candidatus Egerieisoma</taxon>
    </lineage>
</organism>
<feature type="region of interest" description="Disordered" evidence="1">
    <location>
        <begin position="28"/>
        <end position="50"/>
    </location>
</feature>
<dbReference type="EMBL" id="DVMM01000161">
    <property type="protein sequence ID" value="HIU30136.1"/>
    <property type="molecule type" value="Genomic_DNA"/>
</dbReference>
<feature type="signal peptide" evidence="2">
    <location>
        <begin position="1"/>
        <end position="18"/>
    </location>
</feature>
<dbReference type="GO" id="GO:0009055">
    <property type="term" value="F:electron transfer activity"/>
    <property type="evidence" value="ECO:0007669"/>
    <property type="project" value="InterPro"/>
</dbReference>
<dbReference type="Proteomes" id="UP000824089">
    <property type="component" value="Unassembled WGS sequence"/>
</dbReference>
<dbReference type="AlphaFoldDB" id="A0A9D1I825"/>
<evidence type="ECO:0000256" key="1">
    <source>
        <dbReference type="SAM" id="MobiDB-lite"/>
    </source>
</evidence>
<dbReference type="GO" id="GO:0016651">
    <property type="term" value="F:oxidoreductase activity, acting on NAD(P)H"/>
    <property type="evidence" value="ECO:0007669"/>
    <property type="project" value="UniProtKB-ARBA"/>
</dbReference>
<dbReference type="Gene3D" id="3.40.50.360">
    <property type="match status" value="1"/>
</dbReference>
<accession>A0A9D1I825</accession>
<dbReference type="InterPro" id="IPR001226">
    <property type="entry name" value="Flavodoxin_CS"/>
</dbReference>
<dbReference type="PROSITE" id="PS51257">
    <property type="entry name" value="PROKAR_LIPOPROTEIN"/>
    <property type="match status" value="1"/>
</dbReference>
<dbReference type="PROSITE" id="PS00201">
    <property type="entry name" value="FLAVODOXIN"/>
    <property type="match status" value="1"/>
</dbReference>
<evidence type="ECO:0000259" key="3">
    <source>
        <dbReference type="PROSITE" id="PS50902"/>
    </source>
</evidence>
<feature type="chain" id="PRO_5039064732" evidence="2">
    <location>
        <begin position="19"/>
        <end position="215"/>
    </location>
</feature>
<dbReference type="InterPro" id="IPR008254">
    <property type="entry name" value="Flavodoxin/NO_synth"/>
</dbReference>
<dbReference type="GO" id="GO:0010181">
    <property type="term" value="F:FMN binding"/>
    <property type="evidence" value="ECO:0007669"/>
    <property type="project" value="InterPro"/>
</dbReference>
<evidence type="ECO:0000313" key="5">
    <source>
        <dbReference type="Proteomes" id="UP000824089"/>
    </source>
</evidence>
<evidence type="ECO:0000313" key="4">
    <source>
        <dbReference type="EMBL" id="HIU30136.1"/>
    </source>
</evidence>
<proteinExistence type="predicted"/>
<sequence length="215" mass="22405">MKKTISLILTIFALCIFAGCESGGTEVLPTSETETQGGASAAPVPDSGSGGTDAKALVVYFSWSGNTKAVAEAIQSQTGSELFEIVPQTPYSDDYNTLLDDAQEEQSTDARPAISGTIENLEQYDVIFVGYPNWWGDMPMILYTFFDSYDLSGKTIAPFCTSGGSGLSGTVNTIKALEPNATVTDGLHIGSSAASNPDGAVSSWLSEIGLAETGG</sequence>
<gene>
    <name evidence="4" type="ORF">IAD50_07565</name>
</gene>
<reference evidence="4" key="1">
    <citation type="submission" date="2020-10" db="EMBL/GenBank/DDBJ databases">
        <authorList>
            <person name="Gilroy R."/>
        </authorList>
    </citation>
    <scope>NUCLEOTIDE SEQUENCE</scope>
    <source>
        <strain evidence="4">CHK195-4489</strain>
    </source>
</reference>
<feature type="domain" description="Flavodoxin-like" evidence="3">
    <location>
        <begin position="56"/>
        <end position="209"/>
    </location>
</feature>
<dbReference type="PROSITE" id="PS50902">
    <property type="entry name" value="FLAVODOXIN_LIKE"/>
    <property type="match status" value="1"/>
</dbReference>
<protein>
    <submittedName>
        <fullName evidence="4">NAD(P)H-dependent oxidoreductase</fullName>
    </submittedName>
</protein>
<evidence type="ECO:0000256" key="2">
    <source>
        <dbReference type="SAM" id="SignalP"/>
    </source>
</evidence>
<dbReference type="Pfam" id="PF12682">
    <property type="entry name" value="Flavodoxin_4"/>
    <property type="match status" value="1"/>
</dbReference>
<dbReference type="InterPro" id="IPR029039">
    <property type="entry name" value="Flavoprotein-like_sf"/>
</dbReference>
<name>A0A9D1I825_9CLOT</name>